<accession>A0A2T6KLV2</accession>
<protein>
    <submittedName>
        <fullName evidence="3">UPF0716 protein FxsA</fullName>
    </submittedName>
</protein>
<evidence type="ECO:0000313" key="3">
    <source>
        <dbReference type="EMBL" id="PUB17186.1"/>
    </source>
</evidence>
<evidence type="ECO:0000256" key="1">
    <source>
        <dbReference type="SAM" id="MobiDB-lite"/>
    </source>
</evidence>
<keyword evidence="2" id="KW-0472">Membrane</keyword>
<dbReference type="PANTHER" id="PTHR35335">
    <property type="entry name" value="UPF0716 PROTEIN FXSA"/>
    <property type="match status" value="1"/>
</dbReference>
<reference evidence="3 4" key="1">
    <citation type="submission" date="2018-04" db="EMBL/GenBank/DDBJ databases">
        <title>Genomic Encyclopedia of Archaeal and Bacterial Type Strains, Phase II (KMG-II): from individual species to whole genera.</title>
        <authorList>
            <person name="Goeker M."/>
        </authorList>
    </citation>
    <scope>NUCLEOTIDE SEQUENCE [LARGE SCALE GENOMIC DNA]</scope>
    <source>
        <strain evidence="3 4">DSM 29955</strain>
    </source>
</reference>
<evidence type="ECO:0000313" key="4">
    <source>
        <dbReference type="Proteomes" id="UP000244523"/>
    </source>
</evidence>
<dbReference type="RefSeq" id="WP_108385352.1">
    <property type="nucleotide sequence ID" value="NZ_QBUD01000002.1"/>
</dbReference>
<comment type="caution">
    <text evidence="3">The sequence shown here is derived from an EMBL/GenBank/DDBJ whole genome shotgun (WGS) entry which is preliminary data.</text>
</comment>
<keyword evidence="4" id="KW-1185">Reference proteome</keyword>
<organism evidence="3 4">
    <name type="scientific">Yoonia sediminilitoris</name>
    <dbReference type="NCBI Taxonomy" id="1286148"/>
    <lineage>
        <taxon>Bacteria</taxon>
        <taxon>Pseudomonadati</taxon>
        <taxon>Pseudomonadota</taxon>
        <taxon>Alphaproteobacteria</taxon>
        <taxon>Rhodobacterales</taxon>
        <taxon>Paracoccaceae</taxon>
        <taxon>Yoonia</taxon>
    </lineage>
</organism>
<dbReference type="Pfam" id="PF04186">
    <property type="entry name" value="FxsA"/>
    <property type="match status" value="1"/>
</dbReference>
<keyword evidence="2" id="KW-0812">Transmembrane</keyword>
<dbReference type="Proteomes" id="UP000244523">
    <property type="component" value="Unassembled WGS sequence"/>
</dbReference>
<dbReference type="AlphaFoldDB" id="A0A2T6KLV2"/>
<dbReference type="PANTHER" id="PTHR35335:SF1">
    <property type="entry name" value="UPF0716 PROTEIN FXSA"/>
    <property type="match status" value="1"/>
</dbReference>
<dbReference type="GO" id="GO:0016020">
    <property type="term" value="C:membrane"/>
    <property type="evidence" value="ECO:0007669"/>
    <property type="project" value="InterPro"/>
</dbReference>
<feature type="transmembrane region" description="Helical" evidence="2">
    <location>
        <begin position="74"/>
        <end position="99"/>
    </location>
</feature>
<feature type="region of interest" description="Disordered" evidence="1">
    <location>
        <begin position="121"/>
        <end position="159"/>
    </location>
</feature>
<name>A0A2T6KLV2_9RHOB</name>
<feature type="transmembrane region" description="Helical" evidence="2">
    <location>
        <begin position="12"/>
        <end position="45"/>
    </location>
</feature>
<dbReference type="NCBIfam" id="NF008528">
    <property type="entry name" value="PRK11463.1-2"/>
    <property type="match status" value="1"/>
</dbReference>
<sequence>MWLLIAFIAIPMIEIALFIQVGGVIGLGWTLLIVLMTAIAGSYLVRHQGLRELGNLQSSFSEMRDPTEPLANGAMILVAGALLLTPGFFTDIVGLSLLVPAVRRAAFKWVRSRVKVARFEMGPGPAQEPEPQDHVIDGEFEDVTQTKKPTHKPSQWTRH</sequence>
<evidence type="ECO:0000256" key="2">
    <source>
        <dbReference type="SAM" id="Phobius"/>
    </source>
</evidence>
<dbReference type="OrthoDB" id="9792788at2"/>
<gene>
    <name evidence="3" type="ORF">C8N45_102196</name>
</gene>
<proteinExistence type="predicted"/>
<dbReference type="InterPro" id="IPR007313">
    <property type="entry name" value="FxsA"/>
</dbReference>
<keyword evidence="2" id="KW-1133">Transmembrane helix</keyword>
<dbReference type="EMBL" id="QBUD01000002">
    <property type="protein sequence ID" value="PUB17186.1"/>
    <property type="molecule type" value="Genomic_DNA"/>
</dbReference>